<name>A0A7M1XN63_9SPIR</name>
<dbReference type="PANTHER" id="PTHR30221:SF1">
    <property type="entry name" value="SMALL-CONDUCTANCE MECHANOSENSITIVE CHANNEL"/>
    <property type="match status" value="1"/>
</dbReference>
<dbReference type="EMBL" id="CP031517">
    <property type="protein sequence ID" value="QOS39562.1"/>
    <property type="molecule type" value="Genomic_DNA"/>
</dbReference>
<keyword evidence="5 7" id="KW-1133">Transmembrane helix</keyword>
<proteinExistence type="inferred from homology"/>
<dbReference type="InterPro" id="IPR023408">
    <property type="entry name" value="MscS_beta-dom_sf"/>
</dbReference>
<dbReference type="Pfam" id="PF00924">
    <property type="entry name" value="MS_channel_2nd"/>
    <property type="match status" value="1"/>
</dbReference>
<dbReference type="Gene3D" id="1.10.287.1260">
    <property type="match status" value="1"/>
</dbReference>
<gene>
    <name evidence="10" type="ORF">DYE49_03450</name>
</gene>
<evidence type="ECO:0000259" key="8">
    <source>
        <dbReference type="Pfam" id="PF00924"/>
    </source>
</evidence>
<protein>
    <submittedName>
        <fullName evidence="10">Mechanosensitive ion channel family protein</fullName>
    </submittedName>
</protein>
<dbReference type="InterPro" id="IPR010920">
    <property type="entry name" value="LSM_dom_sf"/>
</dbReference>
<keyword evidence="6 7" id="KW-0472">Membrane</keyword>
<feature type="transmembrane region" description="Helical" evidence="7">
    <location>
        <begin position="73"/>
        <end position="101"/>
    </location>
</feature>
<accession>A0A7M1XN63</accession>
<dbReference type="GO" id="GO:0005886">
    <property type="term" value="C:plasma membrane"/>
    <property type="evidence" value="ECO:0007669"/>
    <property type="project" value="UniProtKB-SubCell"/>
</dbReference>
<dbReference type="Gene3D" id="3.30.70.100">
    <property type="match status" value="1"/>
</dbReference>
<reference evidence="10" key="1">
    <citation type="submission" date="2018-08" db="EMBL/GenBank/DDBJ databases">
        <title>The first complete genome of Treponema rectale (CHPAT), a commensal spirochete of the bovine rectum.</title>
        <authorList>
            <person name="Staton G.J."/>
            <person name="Clegg S.R."/>
            <person name="Carter S.D."/>
            <person name="Radford A.D."/>
            <person name="Darby A."/>
            <person name="Hall N."/>
            <person name="Birtles R.J."/>
            <person name="Evans N.J."/>
        </authorList>
    </citation>
    <scope>NUCLEOTIDE SEQUENCE [LARGE SCALE GENOMIC DNA]</scope>
    <source>
        <strain evidence="10">CHPA</strain>
    </source>
</reference>
<dbReference type="InterPro" id="IPR011014">
    <property type="entry name" value="MscS_channel_TM-2"/>
</dbReference>
<feature type="domain" description="Mechanosensitive ion channel MscS C-terminal" evidence="9">
    <location>
        <begin position="201"/>
        <end position="282"/>
    </location>
</feature>
<evidence type="ECO:0000256" key="2">
    <source>
        <dbReference type="ARBA" id="ARBA00008017"/>
    </source>
</evidence>
<keyword evidence="4 7" id="KW-0812">Transmembrane</keyword>
<dbReference type="Proteomes" id="UP000593591">
    <property type="component" value="Chromosome"/>
</dbReference>
<evidence type="ECO:0000256" key="4">
    <source>
        <dbReference type="ARBA" id="ARBA00022692"/>
    </source>
</evidence>
<dbReference type="InterPro" id="IPR045275">
    <property type="entry name" value="MscS_archaea/bacteria_type"/>
</dbReference>
<evidence type="ECO:0000256" key="1">
    <source>
        <dbReference type="ARBA" id="ARBA00004651"/>
    </source>
</evidence>
<dbReference type="Pfam" id="PF21082">
    <property type="entry name" value="MS_channel_3rd"/>
    <property type="match status" value="1"/>
</dbReference>
<evidence type="ECO:0000256" key="3">
    <source>
        <dbReference type="ARBA" id="ARBA00022475"/>
    </source>
</evidence>
<evidence type="ECO:0000256" key="7">
    <source>
        <dbReference type="SAM" id="Phobius"/>
    </source>
</evidence>
<evidence type="ECO:0000313" key="10">
    <source>
        <dbReference type="EMBL" id="QOS39562.1"/>
    </source>
</evidence>
<dbReference type="PANTHER" id="PTHR30221">
    <property type="entry name" value="SMALL-CONDUCTANCE MECHANOSENSITIVE CHANNEL"/>
    <property type="match status" value="1"/>
</dbReference>
<keyword evidence="3" id="KW-1003">Cell membrane</keyword>
<dbReference type="Gene3D" id="2.30.30.60">
    <property type="match status" value="1"/>
</dbReference>
<dbReference type="SUPFAM" id="SSF50182">
    <property type="entry name" value="Sm-like ribonucleoproteins"/>
    <property type="match status" value="1"/>
</dbReference>
<organism evidence="10">
    <name type="scientific">Treponema rectale</name>
    <dbReference type="NCBI Taxonomy" id="744512"/>
    <lineage>
        <taxon>Bacteria</taxon>
        <taxon>Pseudomonadati</taxon>
        <taxon>Spirochaetota</taxon>
        <taxon>Spirochaetia</taxon>
        <taxon>Spirochaetales</taxon>
        <taxon>Treponemataceae</taxon>
        <taxon>Treponema</taxon>
    </lineage>
</organism>
<dbReference type="GO" id="GO:0008381">
    <property type="term" value="F:mechanosensitive monoatomic ion channel activity"/>
    <property type="evidence" value="ECO:0007669"/>
    <property type="project" value="InterPro"/>
</dbReference>
<dbReference type="InterPro" id="IPR006685">
    <property type="entry name" value="MscS_channel_2nd"/>
</dbReference>
<dbReference type="SUPFAM" id="SSF82861">
    <property type="entry name" value="Mechanosensitive channel protein MscS (YggB), transmembrane region"/>
    <property type="match status" value="1"/>
</dbReference>
<feature type="transmembrane region" description="Helical" evidence="7">
    <location>
        <begin position="113"/>
        <end position="135"/>
    </location>
</feature>
<feature type="transmembrane region" description="Helical" evidence="7">
    <location>
        <begin position="34"/>
        <end position="52"/>
    </location>
</feature>
<evidence type="ECO:0000256" key="6">
    <source>
        <dbReference type="ARBA" id="ARBA00023136"/>
    </source>
</evidence>
<evidence type="ECO:0000259" key="9">
    <source>
        <dbReference type="Pfam" id="PF21082"/>
    </source>
</evidence>
<dbReference type="InterPro" id="IPR049278">
    <property type="entry name" value="MS_channel_C"/>
</dbReference>
<dbReference type="AlphaFoldDB" id="A0A7M1XN63"/>
<sequence>MEEFWKNFVNWWAEMGASLYQWLIETPDGASMNLLTRIIIALILLIVGKYLIKLFMRIFRRVSGIKSQVGIDVSVKTFVAAALNLVLNIVLVVFFLLILGVDMTSMATVISSATVAIGLSLQDLISAVASGVVLLRSKHFRTGDYIRIDSSNGTCEGTVSSVGLIASTLETFENQHVVIPNNQVLQGVVTNYSTNPTRRLTVDIDVDYSTDVKQCKKVMQDVIASDKRILKNPTPIVTVYNLAEFSITMRVICYTKRVDYWDVFYDIREKMLLAYRANDISIPFKRIVIENYQGSDAQHAAIKLVEKEKNNK</sequence>
<evidence type="ECO:0000256" key="5">
    <source>
        <dbReference type="ARBA" id="ARBA00022989"/>
    </source>
</evidence>
<dbReference type="SUPFAM" id="SSF82689">
    <property type="entry name" value="Mechanosensitive channel protein MscS (YggB), C-terminal domain"/>
    <property type="match status" value="1"/>
</dbReference>
<comment type="subcellular location">
    <subcellularLocation>
        <location evidence="1">Cell membrane</location>
        <topology evidence="1">Multi-pass membrane protein</topology>
    </subcellularLocation>
</comment>
<dbReference type="KEGG" id="trc:DYE49_03450"/>
<comment type="similarity">
    <text evidence="2">Belongs to the MscS (TC 1.A.23) family.</text>
</comment>
<feature type="domain" description="Mechanosensitive ion channel MscS" evidence="8">
    <location>
        <begin position="123"/>
        <end position="193"/>
    </location>
</feature>
<dbReference type="InterPro" id="IPR011066">
    <property type="entry name" value="MscS_channel_C_sf"/>
</dbReference>